<dbReference type="PRINTS" id="PR00404">
    <property type="entry name" value="MADSDOMAIN"/>
</dbReference>
<dbReference type="AlphaFoldDB" id="A0AAP0EAY3"/>
<reference evidence="8 9" key="1">
    <citation type="submission" date="2024-01" db="EMBL/GenBank/DDBJ databases">
        <title>Genome assemblies of Stephania.</title>
        <authorList>
            <person name="Yang L."/>
        </authorList>
    </citation>
    <scope>NUCLEOTIDE SEQUENCE [LARGE SCALE GENOMIC DNA]</scope>
    <source>
        <strain evidence="8">JXDWG</strain>
        <tissue evidence="8">Leaf</tissue>
    </source>
</reference>
<evidence type="ECO:0000313" key="8">
    <source>
        <dbReference type="EMBL" id="KAK9089890.1"/>
    </source>
</evidence>
<evidence type="ECO:0000256" key="1">
    <source>
        <dbReference type="ARBA" id="ARBA00004123"/>
    </source>
</evidence>
<sequence length="218" mass="25480">MELGKKKSQGRKKILIERIAKTSQRQVTFSKRRAGIFKKGSELCTLCGVDIVIGVFSPAGKPFTFGHPWPEHVLKRYFNDDDTSNAAPLVLSPEEEQHVYMQQLIQQQMEQQHKREKELLDELEMEKKMMKRLRLRNRNKDSGDDEKFWWEEPIEEGLSVEVLEQMRVEMVKVRDEVVRRLHNMRDAKNIVEGIYTHGDSTSSFPSYCSDLVPYGFGF</sequence>
<gene>
    <name evidence="8" type="ORF">Scep_028972</name>
</gene>
<dbReference type="GO" id="GO:0046983">
    <property type="term" value="F:protein dimerization activity"/>
    <property type="evidence" value="ECO:0007669"/>
    <property type="project" value="InterPro"/>
</dbReference>
<dbReference type="FunFam" id="3.40.1810.10:FF:000006">
    <property type="entry name" value="Agamous-like MADS-box protein AGL62"/>
    <property type="match status" value="1"/>
</dbReference>
<keyword evidence="2" id="KW-0805">Transcription regulation</keyword>
<evidence type="ECO:0000313" key="9">
    <source>
        <dbReference type="Proteomes" id="UP001419268"/>
    </source>
</evidence>
<evidence type="ECO:0000256" key="3">
    <source>
        <dbReference type="ARBA" id="ARBA00023125"/>
    </source>
</evidence>
<comment type="caution">
    <text evidence="8">The sequence shown here is derived from an EMBL/GenBank/DDBJ whole genome shotgun (WGS) entry which is preliminary data.</text>
</comment>
<evidence type="ECO:0000256" key="2">
    <source>
        <dbReference type="ARBA" id="ARBA00023015"/>
    </source>
</evidence>
<proteinExistence type="predicted"/>
<dbReference type="PROSITE" id="PS50066">
    <property type="entry name" value="MADS_BOX_2"/>
    <property type="match status" value="1"/>
</dbReference>
<dbReference type="Pfam" id="PF00319">
    <property type="entry name" value="SRF-TF"/>
    <property type="match status" value="1"/>
</dbReference>
<dbReference type="InterPro" id="IPR036879">
    <property type="entry name" value="TF_MADSbox_sf"/>
</dbReference>
<keyword evidence="4" id="KW-0804">Transcription</keyword>
<dbReference type="SUPFAM" id="SSF55455">
    <property type="entry name" value="SRF-like"/>
    <property type="match status" value="1"/>
</dbReference>
<keyword evidence="9" id="KW-1185">Reference proteome</keyword>
<organism evidence="8 9">
    <name type="scientific">Stephania cephalantha</name>
    <dbReference type="NCBI Taxonomy" id="152367"/>
    <lineage>
        <taxon>Eukaryota</taxon>
        <taxon>Viridiplantae</taxon>
        <taxon>Streptophyta</taxon>
        <taxon>Embryophyta</taxon>
        <taxon>Tracheophyta</taxon>
        <taxon>Spermatophyta</taxon>
        <taxon>Magnoliopsida</taxon>
        <taxon>Ranunculales</taxon>
        <taxon>Menispermaceae</taxon>
        <taxon>Menispermoideae</taxon>
        <taxon>Cissampelideae</taxon>
        <taxon>Stephania</taxon>
    </lineage>
</organism>
<dbReference type="Gene3D" id="3.40.1810.10">
    <property type="entry name" value="Transcription factor, MADS-box"/>
    <property type="match status" value="1"/>
</dbReference>
<evidence type="ECO:0000256" key="5">
    <source>
        <dbReference type="ARBA" id="ARBA00023242"/>
    </source>
</evidence>
<dbReference type="InterPro" id="IPR002100">
    <property type="entry name" value="TF_MADSbox"/>
</dbReference>
<dbReference type="GO" id="GO:0005634">
    <property type="term" value="C:nucleus"/>
    <property type="evidence" value="ECO:0007669"/>
    <property type="project" value="UniProtKB-SubCell"/>
</dbReference>
<evidence type="ECO:0000259" key="7">
    <source>
        <dbReference type="PROSITE" id="PS50066"/>
    </source>
</evidence>
<feature type="coiled-coil region" evidence="6">
    <location>
        <begin position="106"/>
        <end position="136"/>
    </location>
</feature>
<accession>A0AAP0EAY3</accession>
<feature type="domain" description="MADS-box" evidence="7">
    <location>
        <begin position="9"/>
        <end position="69"/>
    </location>
</feature>
<dbReference type="PANTHER" id="PTHR11945:SF610">
    <property type="entry name" value="AGAMOUS-LIKE MADS-BOX PROTEIN AGL61"/>
    <property type="match status" value="1"/>
</dbReference>
<dbReference type="SMART" id="SM00432">
    <property type="entry name" value="MADS"/>
    <property type="match status" value="1"/>
</dbReference>
<dbReference type="GO" id="GO:0000978">
    <property type="term" value="F:RNA polymerase II cis-regulatory region sequence-specific DNA binding"/>
    <property type="evidence" value="ECO:0007669"/>
    <property type="project" value="TreeGrafter"/>
</dbReference>
<keyword evidence="5" id="KW-0539">Nucleus</keyword>
<protein>
    <recommendedName>
        <fullName evidence="7">MADS-box domain-containing protein</fullName>
    </recommendedName>
</protein>
<name>A0AAP0EAY3_9MAGN</name>
<comment type="subcellular location">
    <subcellularLocation>
        <location evidence="1">Nucleus</location>
    </subcellularLocation>
</comment>
<dbReference type="Proteomes" id="UP001419268">
    <property type="component" value="Unassembled WGS sequence"/>
</dbReference>
<dbReference type="PANTHER" id="PTHR11945">
    <property type="entry name" value="MADS BOX PROTEIN"/>
    <property type="match status" value="1"/>
</dbReference>
<keyword evidence="3" id="KW-0238">DNA-binding</keyword>
<keyword evidence="6" id="KW-0175">Coiled coil</keyword>
<evidence type="ECO:0000256" key="6">
    <source>
        <dbReference type="SAM" id="Coils"/>
    </source>
</evidence>
<dbReference type="EMBL" id="JBBNAG010000012">
    <property type="protein sequence ID" value="KAK9089890.1"/>
    <property type="molecule type" value="Genomic_DNA"/>
</dbReference>
<dbReference type="GO" id="GO:0000981">
    <property type="term" value="F:DNA-binding transcription factor activity, RNA polymerase II-specific"/>
    <property type="evidence" value="ECO:0007669"/>
    <property type="project" value="TreeGrafter"/>
</dbReference>
<evidence type="ECO:0000256" key="4">
    <source>
        <dbReference type="ARBA" id="ARBA00023163"/>
    </source>
</evidence>